<feature type="region of interest" description="Disordered" evidence="1">
    <location>
        <begin position="455"/>
        <end position="531"/>
    </location>
</feature>
<protein>
    <submittedName>
        <fullName evidence="2">IKK1</fullName>
    </submittedName>
</protein>
<dbReference type="Proteomes" id="UP001235939">
    <property type="component" value="Chromosome 14"/>
</dbReference>
<proteinExistence type="predicted"/>
<evidence type="ECO:0000313" key="3">
    <source>
        <dbReference type="Proteomes" id="UP001235939"/>
    </source>
</evidence>
<gene>
    <name evidence="2" type="ORF">LAZ67_14000460</name>
</gene>
<organism evidence="2 3">
    <name type="scientific">Cordylochernes scorpioides</name>
    <dbReference type="NCBI Taxonomy" id="51811"/>
    <lineage>
        <taxon>Eukaryota</taxon>
        <taxon>Metazoa</taxon>
        <taxon>Ecdysozoa</taxon>
        <taxon>Arthropoda</taxon>
        <taxon>Chelicerata</taxon>
        <taxon>Arachnida</taxon>
        <taxon>Pseudoscorpiones</taxon>
        <taxon>Cheliferoidea</taxon>
        <taxon>Chernetidae</taxon>
        <taxon>Cordylochernes</taxon>
    </lineage>
</organism>
<evidence type="ECO:0000313" key="2">
    <source>
        <dbReference type="EMBL" id="UYV76470.1"/>
    </source>
</evidence>
<feature type="compositionally biased region" description="Basic and acidic residues" evidence="1">
    <location>
        <begin position="465"/>
        <end position="474"/>
    </location>
</feature>
<feature type="compositionally biased region" description="Low complexity" evidence="1">
    <location>
        <begin position="856"/>
        <end position="883"/>
    </location>
</feature>
<dbReference type="EMBL" id="CP092876">
    <property type="protein sequence ID" value="UYV76470.1"/>
    <property type="molecule type" value="Genomic_DNA"/>
</dbReference>
<accession>A0ABY6LAI4</accession>
<feature type="compositionally biased region" description="Polar residues" evidence="1">
    <location>
        <begin position="1159"/>
        <end position="1177"/>
    </location>
</feature>
<feature type="compositionally biased region" description="Pro residues" evidence="1">
    <location>
        <begin position="911"/>
        <end position="938"/>
    </location>
</feature>
<name>A0ABY6LAI4_9ARAC</name>
<feature type="compositionally biased region" description="Basic and acidic residues" evidence="1">
    <location>
        <begin position="1178"/>
        <end position="1203"/>
    </location>
</feature>
<feature type="region of interest" description="Disordered" evidence="1">
    <location>
        <begin position="559"/>
        <end position="603"/>
    </location>
</feature>
<feature type="compositionally biased region" description="Pro residues" evidence="1">
    <location>
        <begin position="977"/>
        <end position="996"/>
    </location>
</feature>
<feature type="compositionally biased region" description="Polar residues" evidence="1">
    <location>
        <begin position="493"/>
        <end position="506"/>
    </location>
</feature>
<feature type="region of interest" description="Disordered" evidence="1">
    <location>
        <begin position="850"/>
        <end position="1000"/>
    </location>
</feature>
<reference evidence="2 3" key="1">
    <citation type="submission" date="2022-01" db="EMBL/GenBank/DDBJ databases">
        <title>A chromosomal length assembly of Cordylochernes scorpioides.</title>
        <authorList>
            <person name="Zeh D."/>
            <person name="Zeh J."/>
        </authorList>
    </citation>
    <scope>NUCLEOTIDE SEQUENCE [LARGE SCALE GENOMIC DNA]</scope>
    <source>
        <strain evidence="2">IN4F17</strain>
        <tissue evidence="2">Whole Body</tissue>
    </source>
</reference>
<sequence length="1321" mass="146097">MLHTTLVPIDLESSGEFIFIRYHDFCNMGGERLTLQVEQTIRTLSKEGNSYSVIVKKLKAEGLDVGKATICKVVNGIGKKREAESNGQKFQVDRPRPVRTPATVSKVKRLATTENPPSQRQLSRMCGTSLKTINNIIHKDLELDTRRKGKVHKLTPFHMKNRATNARKLYEEHLAGSRSEYTATLDEAWMYVTYCNGIRKICCIKRGNQVPDNWVHQCSETFPKGFMVVGVMTGRGVLPLIKVPSKVKVNSEFYIECVLKPVIEQLKDLYPGEMDKVFLHHDKASSHTSNKTQQFLQEMKDTLGLNFIRNSDIPVKSPDASPLDFYGFGMLKQRLFNRRPKTEAGLWKAAQEEWSNVSLSKVKEVFAAWKVRCREIAKKKGKHIEHMKKIHLMAIFKLLRYCHRGWSNEHTARISVRLRVLWSNIQQQGLHCWPSAGLVDCTVLSYTEAEHMCSGNTPSLARAESPSKAEEKPARLGSKAQPSAELPARNALKFNSSMKSTKNQRYANPATGGKDANPAAPTDFAAASSSEAAAQAHRNWAELSEDSNSEYEGNFTIVQKRKRRRGSANSSPAAAPSSNLGGARTNRRPQSSAGWAPRAQEVRTTRAHIVEARARQASSTEDHCVYVERSPELEPYHYMRAMDRMFGSTREVFQVTKMNGHFLVGLANRGMAERLVNEGLEVEGTLHRAFPFRKRAERITVGNLPFFVGDAAVISALTPLGRVTSIAPKLMKAGPYTYNDGRREAFIILREGMTIEGLPTRLNITIKGEAWPAYLSSGIRCSRANQRSWTGHTYLSHQRPFSVCAWPASAAIRPASTNITIKGEAWPAYLSSGIRCSRCRGQGHRRANCPLLAGRTNAPGPATPTSPTSVPSASAPGLPQQPSAQPPPPASPSPAMEVSEVPSTSRAALPPAAPRQSPPVAPAIPTEMAPPAPPPVAPAPSLRAPGSHGPAVPTLDVEMSIEETSTSRAALKTSPAAVPPTPPLPAPQPAGPIPPAPDEEEMTPIMREECMVIEIFKKLKHLTSLRPLYQSGIQPNDLKDAILFFDERESLMARLTPAMRGVLAEFLSAAIEPARGNHPDAIQVEFTFSYTNAISYKPGIPDSRPERCEAQHDWLDQQISLVGDWLLCPREKSPGKSQTVGRDDVIVWILFVPRSQDITDSPVTKSRQDSGRQGTSKQIDHCLYRKMEQGREEESKEPMKTDPDSESGGSPTFPKKVTTLGRTQEIVPGQEDVTPPPPVSDVLGRLTTTLHQLSAVTGHRERWNRYDGSYKAQSFFTNYDAQADRAQLQYSTSLKKPPDLLQAPLRVTNTRAYVTCSPDLL</sequence>
<evidence type="ECO:0000256" key="1">
    <source>
        <dbReference type="SAM" id="MobiDB-lite"/>
    </source>
</evidence>
<dbReference type="PRINTS" id="PR01217">
    <property type="entry name" value="PRICHEXTENSN"/>
</dbReference>
<feature type="region of interest" description="Disordered" evidence="1">
    <location>
        <begin position="1159"/>
        <end position="1218"/>
    </location>
</feature>
<keyword evidence="3" id="KW-1185">Reference proteome</keyword>
<dbReference type="PANTHER" id="PTHR46068:SF1">
    <property type="entry name" value="TRANSPOSASE IS30-LIKE HTH DOMAIN-CONTAINING PROTEIN"/>
    <property type="match status" value="1"/>
</dbReference>
<dbReference type="PANTHER" id="PTHR46068">
    <property type="entry name" value="PROTEIN CBG27172"/>
    <property type="match status" value="1"/>
</dbReference>
<dbReference type="Gene3D" id="3.30.420.10">
    <property type="entry name" value="Ribonuclease H-like superfamily/Ribonuclease H"/>
    <property type="match status" value="1"/>
</dbReference>
<dbReference type="InterPro" id="IPR036397">
    <property type="entry name" value="RNaseH_sf"/>
</dbReference>
<feature type="compositionally biased region" description="Low complexity" evidence="1">
    <location>
        <begin position="567"/>
        <end position="579"/>
    </location>
</feature>